<proteinExistence type="predicted"/>
<accession>I5AZN3</accession>
<reference evidence="2 3" key="1">
    <citation type="submission" date="2011-09" db="EMBL/GenBank/DDBJ databases">
        <authorList>
            <consortium name="US DOE Joint Genome Institute (JGI-PGF)"/>
            <person name="Lucas S."/>
            <person name="Han J."/>
            <person name="Lapidus A."/>
            <person name="Cheng J.-F."/>
            <person name="Goodwin L."/>
            <person name="Pitluck S."/>
            <person name="Peters L."/>
            <person name="Land M.L."/>
            <person name="Hauser L."/>
            <person name="Orellana R."/>
            <person name="Lovley D."/>
            <person name="Woyke T.J."/>
        </authorList>
    </citation>
    <scope>NUCLEOTIDE SEQUENCE [LARGE SCALE GENOMIC DNA]</scope>
    <source>
        <strain evidence="2 3">2ac9</strain>
    </source>
</reference>
<protein>
    <submittedName>
        <fullName evidence="2">Uncharacterized protein</fullName>
    </submittedName>
</protein>
<evidence type="ECO:0000256" key="1">
    <source>
        <dbReference type="SAM" id="MobiDB-lite"/>
    </source>
</evidence>
<dbReference type="OrthoDB" id="5398417at2"/>
<dbReference type="Proteomes" id="UP000005778">
    <property type="component" value="Chromosome"/>
</dbReference>
<organism evidence="2 3">
    <name type="scientific">Desulfobacter postgatei 2ac9</name>
    <dbReference type="NCBI Taxonomy" id="879212"/>
    <lineage>
        <taxon>Bacteria</taxon>
        <taxon>Pseudomonadati</taxon>
        <taxon>Thermodesulfobacteriota</taxon>
        <taxon>Desulfobacteria</taxon>
        <taxon>Desulfobacterales</taxon>
        <taxon>Desulfobacteraceae</taxon>
        <taxon>Desulfobacter</taxon>
    </lineage>
</organism>
<evidence type="ECO:0000313" key="3">
    <source>
        <dbReference type="Proteomes" id="UP000005778"/>
    </source>
</evidence>
<reference evidence="2 3" key="2">
    <citation type="submission" date="2012-02" db="EMBL/GenBank/DDBJ databases">
        <title>Improved High-Quality Draft sequence of Desulfobacter postgatei 2ac9.</title>
        <authorList>
            <consortium name="US DOE Joint Genome Institute"/>
            <person name="Lucas S."/>
            <person name="Han J."/>
            <person name="Lapidus A."/>
            <person name="Cheng J.-F."/>
            <person name="Goodwin L."/>
            <person name="Pitluck S."/>
            <person name="Peters L."/>
            <person name="Ovchinnikova G."/>
            <person name="Held B."/>
            <person name="Detter J.C."/>
            <person name="Han C."/>
            <person name="Tapia R."/>
            <person name="Land M."/>
            <person name="Hauser L."/>
            <person name="Kyrpides N."/>
            <person name="Ivanova N."/>
            <person name="Pagani I."/>
            <person name="Orellana R."/>
            <person name="Lovley D."/>
            <person name="Woyke T."/>
        </authorList>
    </citation>
    <scope>NUCLEOTIDE SEQUENCE [LARGE SCALE GENOMIC DNA]</scope>
    <source>
        <strain evidence="2 3">2ac9</strain>
    </source>
</reference>
<name>I5AZN3_9BACT</name>
<dbReference type="EMBL" id="CM001488">
    <property type="protein sequence ID" value="EIM62696.1"/>
    <property type="molecule type" value="Genomic_DNA"/>
</dbReference>
<dbReference type="RefSeq" id="WP_004071391.1">
    <property type="nucleotide sequence ID" value="NZ_CM001488.1"/>
</dbReference>
<dbReference type="eggNOG" id="ENOG5032Z37">
    <property type="taxonomic scope" value="Bacteria"/>
</dbReference>
<gene>
    <name evidence="2" type="ORF">DespoDRAFT_00700</name>
</gene>
<feature type="compositionally biased region" description="Basic residues" evidence="1">
    <location>
        <begin position="117"/>
        <end position="128"/>
    </location>
</feature>
<feature type="region of interest" description="Disordered" evidence="1">
    <location>
        <begin position="80"/>
        <end position="128"/>
    </location>
</feature>
<dbReference type="STRING" id="879212.DespoDRAFT_00700"/>
<feature type="compositionally biased region" description="Basic and acidic residues" evidence="1">
    <location>
        <begin position="81"/>
        <end position="98"/>
    </location>
</feature>
<dbReference type="AlphaFoldDB" id="I5AZN3"/>
<evidence type="ECO:0000313" key="2">
    <source>
        <dbReference type="EMBL" id="EIM62696.1"/>
    </source>
</evidence>
<dbReference type="HOGENOM" id="CLU_157822_0_0_7"/>
<sequence length="128" mass="14651">MAEIKDIVLIYLEDDPVSFARIEDIVPDHKKDWFQIRLLMLQVPLQVVTWILKADYINGETFSMNGKSMRLEKVAAPVAPFEHDNLSETSPENDKDIESSETDNPPEKNKGKIISFSKRKAHKNGQEP</sequence>
<keyword evidence="3" id="KW-1185">Reference proteome</keyword>